<proteinExistence type="predicted"/>
<dbReference type="GO" id="GO:0008270">
    <property type="term" value="F:zinc ion binding"/>
    <property type="evidence" value="ECO:0007669"/>
    <property type="project" value="UniProtKB-KW"/>
</dbReference>
<evidence type="ECO:0000313" key="5">
    <source>
        <dbReference type="Proteomes" id="UP001054857"/>
    </source>
</evidence>
<keyword evidence="1" id="KW-0862">Zinc</keyword>
<keyword evidence="1" id="KW-0863">Zinc-finger</keyword>
<dbReference type="Gene3D" id="3.30.40.10">
    <property type="entry name" value="Zinc/RING finger domain, C3HC4 (zinc finger)"/>
    <property type="match status" value="1"/>
</dbReference>
<name>A0AAD3DSV9_9CHLO</name>
<feature type="compositionally biased region" description="Basic residues" evidence="2">
    <location>
        <begin position="239"/>
        <end position="248"/>
    </location>
</feature>
<dbReference type="InterPro" id="IPR013083">
    <property type="entry name" value="Znf_RING/FYVE/PHD"/>
</dbReference>
<comment type="caution">
    <text evidence="4">The sequence shown here is derived from an EMBL/GenBank/DDBJ whole genome shotgun (WGS) entry which is preliminary data.</text>
</comment>
<dbReference type="EMBL" id="BMAR01000018">
    <property type="protein sequence ID" value="GFR47396.1"/>
    <property type="molecule type" value="Genomic_DNA"/>
</dbReference>
<dbReference type="Proteomes" id="UP001054857">
    <property type="component" value="Unassembled WGS sequence"/>
</dbReference>
<keyword evidence="5" id="KW-1185">Reference proteome</keyword>
<reference evidence="4 5" key="1">
    <citation type="journal article" date="2021" name="Sci. Rep.">
        <title>Genome sequencing of the multicellular alga Astrephomene provides insights into convergent evolution of germ-soma differentiation.</title>
        <authorList>
            <person name="Yamashita S."/>
            <person name="Yamamoto K."/>
            <person name="Matsuzaki R."/>
            <person name="Suzuki S."/>
            <person name="Yamaguchi H."/>
            <person name="Hirooka S."/>
            <person name="Minakuchi Y."/>
            <person name="Miyagishima S."/>
            <person name="Kawachi M."/>
            <person name="Toyoda A."/>
            <person name="Nozaki H."/>
        </authorList>
    </citation>
    <scope>NUCLEOTIDE SEQUENCE [LARGE SCALE GENOMIC DNA]</scope>
    <source>
        <strain evidence="4 5">NIES-4017</strain>
    </source>
</reference>
<evidence type="ECO:0000256" key="1">
    <source>
        <dbReference type="PROSITE-ProRule" id="PRU00175"/>
    </source>
</evidence>
<gene>
    <name evidence="4" type="ORF">Agub_g9113</name>
</gene>
<dbReference type="AlphaFoldDB" id="A0AAD3DSV9"/>
<organism evidence="4 5">
    <name type="scientific">Astrephomene gubernaculifera</name>
    <dbReference type="NCBI Taxonomy" id="47775"/>
    <lineage>
        <taxon>Eukaryota</taxon>
        <taxon>Viridiplantae</taxon>
        <taxon>Chlorophyta</taxon>
        <taxon>core chlorophytes</taxon>
        <taxon>Chlorophyceae</taxon>
        <taxon>CS clade</taxon>
        <taxon>Chlamydomonadales</taxon>
        <taxon>Astrephomenaceae</taxon>
        <taxon>Astrephomene</taxon>
    </lineage>
</organism>
<evidence type="ECO:0000313" key="4">
    <source>
        <dbReference type="EMBL" id="GFR47396.1"/>
    </source>
</evidence>
<sequence length="248" mass="26975">MCVVCWQEFDDCSNPPVDLGCGHFGCVTCRAAIERCPVCHAAVAASPNSRKSTLHELIDIKQWPTPRRRWRLAEGQGADLGDLLDDDHLAPLTLGSADEAVTPRLRMLERVPSSASGSMALRPPNCVAVSAGHLVHGGFVVGRTVVFLALVPTARLGLFITRTVLFTTLHAATGVGHAIAHVATRLARFALAPRYSIIGFDGSKQHQHPQLCSRGHSSSSASDSHCKPHHQQLQLNPTRVRRRQHPRH</sequence>
<feature type="region of interest" description="Disordered" evidence="2">
    <location>
        <begin position="204"/>
        <end position="248"/>
    </location>
</feature>
<feature type="non-terminal residue" evidence="4">
    <location>
        <position position="1"/>
    </location>
</feature>
<accession>A0AAD3DSV9</accession>
<dbReference type="SUPFAM" id="SSF57850">
    <property type="entry name" value="RING/U-box"/>
    <property type="match status" value="1"/>
</dbReference>
<evidence type="ECO:0000259" key="3">
    <source>
        <dbReference type="PROSITE" id="PS50089"/>
    </source>
</evidence>
<keyword evidence="1" id="KW-0479">Metal-binding</keyword>
<feature type="compositionally biased region" description="Low complexity" evidence="2">
    <location>
        <begin position="213"/>
        <end position="223"/>
    </location>
</feature>
<dbReference type="InterPro" id="IPR001841">
    <property type="entry name" value="Znf_RING"/>
</dbReference>
<protein>
    <recommendedName>
        <fullName evidence="3">RING-type domain-containing protein</fullName>
    </recommendedName>
</protein>
<feature type="domain" description="RING-type" evidence="3">
    <location>
        <begin position="2"/>
        <end position="40"/>
    </location>
</feature>
<dbReference type="PROSITE" id="PS50089">
    <property type="entry name" value="ZF_RING_2"/>
    <property type="match status" value="1"/>
</dbReference>
<evidence type="ECO:0000256" key="2">
    <source>
        <dbReference type="SAM" id="MobiDB-lite"/>
    </source>
</evidence>